<keyword evidence="2 4" id="KW-0238">DNA-binding</keyword>
<dbReference type="Pfam" id="PF00440">
    <property type="entry name" value="TetR_N"/>
    <property type="match status" value="1"/>
</dbReference>
<evidence type="ECO:0000256" key="2">
    <source>
        <dbReference type="ARBA" id="ARBA00023125"/>
    </source>
</evidence>
<dbReference type="Proteomes" id="UP000010792">
    <property type="component" value="Chromosome"/>
</dbReference>
<feature type="DNA-binding region" description="H-T-H motif" evidence="4">
    <location>
        <begin position="47"/>
        <end position="66"/>
    </location>
</feature>
<protein>
    <submittedName>
        <fullName evidence="6">Transcriptional regulator, TetR family</fullName>
    </submittedName>
</protein>
<dbReference type="PANTHER" id="PTHR30055">
    <property type="entry name" value="HTH-TYPE TRANSCRIPTIONAL REGULATOR RUTR"/>
    <property type="match status" value="1"/>
</dbReference>
<dbReference type="SUPFAM" id="SSF48498">
    <property type="entry name" value="Tetracyclin repressor-like, C-terminal domain"/>
    <property type="match status" value="1"/>
</dbReference>
<dbReference type="AlphaFoldDB" id="L0NFE3"/>
<dbReference type="Gene3D" id="1.10.357.10">
    <property type="entry name" value="Tetracycline Repressor, domain 2"/>
    <property type="match status" value="1"/>
</dbReference>
<dbReference type="InterPro" id="IPR036271">
    <property type="entry name" value="Tet_transcr_reg_TetR-rel_C_sf"/>
</dbReference>
<keyword evidence="7" id="KW-1185">Reference proteome</keyword>
<dbReference type="InterPro" id="IPR050109">
    <property type="entry name" value="HTH-type_TetR-like_transc_reg"/>
</dbReference>
<dbReference type="PROSITE" id="PS50977">
    <property type="entry name" value="HTH_TETR_2"/>
    <property type="match status" value="1"/>
</dbReference>
<reference evidence="6 7" key="1">
    <citation type="journal article" date="2013" name="Genome Biol. Evol.">
        <title>Life in an arsenic-containing gold mine: genome and physiology of the autotrophic arsenite-oxidizing bacterium rhizobium sp. NT-26.</title>
        <authorList>
            <person name="Andres J."/>
            <person name="Arsene-Ploetze F."/>
            <person name="Barbe V."/>
            <person name="Brochier-Armanet C."/>
            <person name="Cleiss-Arnold J."/>
            <person name="Coppee J.Y."/>
            <person name="Dillies M.A."/>
            <person name="Geist"/>
            <person name="L"/>
            <person name="Joublin A."/>
            <person name="Koechler S."/>
            <person name="Lassalle F."/>
            <person name="Marchal M."/>
            <person name="Medigue C."/>
            <person name="Muller D."/>
            <person name="Nesme X."/>
            <person name="Plewniak F."/>
            <person name="Proux C."/>
            <person name="Ramirez-Bahena M.H."/>
            <person name="Schenowitz C."/>
            <person name="Sismeiro O."/>
            <person name="Vallenet D."/>
            <person name="Santini J.M."/>
            <person name="Bertin P.N."/>
        </authorList>
    </citation>
    <scope>NUCLEOTIDE SEQUENCE [LARGE SCALE GENOMIC DNA]</scope>
    <source>
        <strain evidence="6 7">NT-26</strain>
    </source>
</reference>
<gene>
    <name evidence="6" type="ORF">NT26_1308</name>
</gene>
<evidence type="ECO:0000313" key="7">
    <source>
        <dbReference type="Proteomes" id="UP000010792"/>
    </source>
</evidence>
<keyword evidence="3" id="KW-0804">Transcription</keyword>
<feature type="domain" description="HTH tetR-type" evidence="5">
    <location>
        <begin position="24"/>
        <end position="84"/>
    </location>
</feature>
<sequence>MPVMLAVQEAFVDPLPEKRVKNRAQTEAAIFHAARDLLAEEGFQGFGINAIARRAGCDKQLIYRYYGGLDGLLDAIGADLGDWVKERIPEDTGGMFVLTYGDLMERLSLLYMDALRSDPLICKIIAWEVSKDTPQVRRLAEARSRALAKWLDRMRGSLSAPKGMDAPTANGILFAAIQHLVISSVVTGEFAGLPLRSDKDWDKVVASIRRLVRGIYG</sequence>
<dbReference type="PANTHER" id="PTHR30055:SF234">
    <property type="entry name" value="HTH-TYPE TRANSCRIPTIONAL REGULATOR BETI"/>
    <property type="match status" value="1"/>
</dbReference>
<evidence type="ECO:0000259" key="5">
    <source>
        <dbReference type="PROSITE" id="PS50977"/>
    </source>
</evidence>
<name>L0NFE3_9HYPH</name>
<dbReference type="PRINTS" id="PR00455">
    <property type="entry name" value="HTHTETR"/>
</dbReference>
<dbReference type="EMBL" id="FO082820">
    <property type="protein sequence ID" value="CCF19032.1"/>
    <property type="molecule type" value="Genomic_DNA"/>
</dbReference>
<evidence type="ECO:0000256" key="3">
    <source>
        <dbReference type="ARBA" id="ARBA00023163"/>
    </source>
</evidence>
<dbReference type="STRING" id="1125847.NT26_1308"/>
<dbReference type="GO" id="GO:0003700">
    <property type="term" value="F:DNA-binding transcription factor activity"/>
    <property type="evidence" value="ECO:0007669"/>
    <property type="project" value="TreeGrafter"/>
</dbReference>
<organism evidence="6 7">
    <name type="scientific">Pseudorhizobium banfieldiae</name>
    <dbReference type="NCBI Taxonomy" id="1125847"/>
    <lineage>
        <taxon>Bacteria</taxon>
        <taxon>Pseudomonadati</taxon>
        <taxon>Pseudomonadota</taxon>
        <taxon>Alphaproteobacteria</taxon>
        <taxon>Hyphomicrobiales</taxon>
        <taxon>Rhizobiaceae</taxon>
        <taxon>Rhizobium/Agrobacterium group</taxon>
        <taxon>Pseudorhizobium</taxon>
    </lineage>
</organism>
<keyword evidence="1" id="KW-0805">Transcription regulation</keyword>
<dbReference type="KEGG" id="rht:NT26_1308"/>
<dbReference type="InterPro" id="IPR001647">
    <property type="entry name" value="HTH_TetR"/>
</dbReference>
<accession>L0NFE3</accession>
<proteinExistence type="predicted"/>
<dbReference type="GO" id="GO:0000976">
    <property type="term" value="F:transcription cis-regulatory region binding"/>
    <property type="evidence" value="ECO:0007669"/>
    <property type="project" value="TreeGrafter"/>
</dbReference>
<evidence type="ECO:0000313" key="6">
    <source>
        <dbReference type="EMBL" id="CCF19032.1"/>
    </source>
</evidence>
<dbReference type="SUPFAM" id="SSF46689">
    <property type="entry name" value="Homeodomain-like"/>
    <property type="match status" value="1"/>
</dbReference>
<evidence type="ECO:0000256" key="4">
    <source>
        <dbReference type="PROSITE-ProRule" id="PRU00335"/>
    </source>
</evidence>
<dbReference type="InterPro" id="IPR009057">
    <property type="entry name" value="Homeodomain-like_sf"/>
</dbReference>
<evidence type="ECO:0000256" key="1">
    <source>
        <dbReference type="ARBA" id="ARBA00023015"/>
    </source>
</evidence>